<dbReference type="Gene3D" id="3.40.50.300">
    <property type="entry name" value="P-loop containing nucleotide triphosphate hydrolases"/>
    <property type="match status" value="2"/>
</dbReference>
<evidence type="ECO:0000313" key="11">
    <source>
        <dbReference type="Proteomes" id="UP000034873"/>
    </source>
</evidence>
<dbReference type="Gene3D" id="2.40.50.140">
    <property type="entry name" value="Nucleic acid-binding proteins"/>
    <property type="match status" value="1"/>
</dbReference>
<dbReference type="InterPro" id="IPR012340">
    <property type="entry name" value="NA-bd_OB-fold"/>
</dbReference>
<keyword evidence="1" id="KW-0547">Nucleotide-binding</keyword>
<dbReference type="PANTHER" id="PTHR47964:SF1">
    <property type="entry name" value="ATP-DEPENDENT DNA HELICASE HOMOLOG RECG, CHLOROPLASTIC"/>
    <property type="match status" value="1"/>
</dbReference>
<evidence type="ECO:0000313" key="10">
    <source>
        <dbReference type="EMBL" id="KKU51112.1"/>
    </source>
</evidence>
<dbReference type="SUPFAM" id="SSF52540">
    <property type="entry name" value="P-loop containing nucleoside triphosphate hydrolases"/>
    <property type="match status" value="2"/>
</dbReference>
<dbReference type="CDD" id="cd04488">
    <property type="entry name" value="RecG_wedge_OBF"/>
    <property type="match status" value="1"/>
</dbReference>
<dbReference type="GO" id="GO:0003677">
    <property type="term" value="F:DNA binding"/>
    <property type="evidence" value="ECO:0007669"/>
    <property type="project" value="UniProtKB-KW"/>
</dbReference>
<dbReference type="InterPro" id="IPR001650">
    <property type="entry name" value="Helicase_C-like"/>
</dbReference>
<evidence type="ECO:0000259" key="9">
    <source>
        <dbReference type="PROSITE" id="PS51194"/>
    </source>
</evidence>
<evidence type="ECO:0000256" key="2">
    <source>
        <dbReference type="ARBA" id="ARBA00022763"/>
    </source>
</evidence>
<keyword evidence="5" id="KW-0067">ATP-binding</keyword>
<evidence type="ECO:0000256" key="3">
    <source>
        <dbReference type="ARBA" id="ARBA00022801"/>
    </source>
</evidence>
<dbReference type="SMART" id="SM00487">
    <property type="entry name" value="DEXDc"/>
    <property type="match status" value="1"/>
</dbReference>
<reference evidence="10 11" key="1">
    <citation type="journal article" date="2015" name="Nature">
        <title>rRNA introns, odd ribosomes, and small enigmatic genomes across a large radiation of phyla.</title>
        <authorList>
            <person name="Brown C.T."/>
            <person name="Hug L.A."/>
            <person name="Thomas B.C."/>
            <person name="Sharon I."/>
            <person name="Castelle C.J."/>
            <person name="Singh A."/>
            <person name="Wilkins M.J."/>
            <person name="Williams K.H."/>
            <person name="Banfield J.F."/>
        </authorList>
    </citation>
    <scope>NUCLEOTIDE SEQUENCE [LARGE SCALE GENOMIC DNA]</scope>
</reference>
<feature type="domain" description="Helicase C-terminal" evidence="9">
    <location>
        <begin position="433"/>
        <end position="608"/>
    </location>
</feature>
<dbReference type="AlphaFoldDB" id="A0A0G1R1W6"/>
<evidence type="ECO:0000259" key="8">
    <source>
        <dbReference type="PROSITE" id="PS51192"/>
    </source>
</evidence>
<dbReference type="STRING" id="1619122.UX73_C0007G0004"/>
<name>A0A0G1R1W6_UNCKA</name>
<gene>
    <name evidence="10" type="ORF">UX73_C0007G0004</name>
</gene>
<dbReference type="GO" id="GO:0006281">
    <property type="term" value="P:DNA repair"/>
    <property type="evidence" value="ECO:0007669"/>
    <property type="project" value="UniProtKB-KW"/>
</dbReference>
<evidence type="ECO:0000256" key="7">
    <source>
        <dbReference type="ARBA" id="ARBA00023204"/>
    </source>
</evidence>
<dbReference type="InterPro" id="IPR047112">
    <property type="entry name" value="RecG/Mfd"/>
</dbReference>
<dbReference type="Pfam" id="PF00270">
    <property type="entry name" value="DEAD"/>
    <property type="match status" value="1"/>
</dbReference>
<dbReference type="GO" id="GO:0003678">
    <property type="term" value="F:DNA helicase activity"/>
    <property type="evidence" value="ECO:0007669"/>
    <property type="project" value="TreeGrafter"/>
</dbReference>
<dbReference type="GO" id="GO:0005524">
    <property type="term" value="F:ATP binding"/>
    <property type="evidence" value="ECO:0007669"/>
    <property type="project" value="UniProtKB-KW"/>
</dbReference>
<dbReference type="PROSITE" id="PS51194">
    <property type="entry name" value="HELICASE_CTER"/>
    <property type="match status" value="1"/>
</dbReference>
<proteinExistence type="predicted"/>
<keyword evidence="2" id="KW-0227">DNA damage</keyword>
<dbReference type="GO" id="GO:0016787">
    <property type="term" value="F:hydrolase activity"/>
    <property type="evidence" value="ECO:0007669"/>
    <property type="project" value="UniProtKB-KW"/>
</dbReference>
<keyword evidence="4 10" id="KW-0347">Helicase</keyword>
<accession>A0A0G1R1W6</accession>
<evidence type="ECO:0000256" key="5">
    <source>
        <dbReference type="ARBA" id="ARBA00022840"/>
    </source>
</evidence>
<dbReference type="Pfam" id="PF00271">
    <property type="entry name" value="Helicase_C"/>
    <property type="match status" value="1"/>
</dbReference>
<dbReference type="Proteomes" id="UP000034873">
    <property type="component" value="Unassembled WGS sequence"/>
</dbReference>
<dbReference type="SUPFAM" id="SSF50249">
    <property type="entry name" value="Nucleic acid-binding proteins"/>
    <property type="match status" value="1"/>
</dbReference>
<comment type="caution">
    <text evidence="10">The sequence shown here is derived from an EMBL/GenBank/DDBJ whole genome shotgun (WGS) entry which is preliminary data.</text>
</comment>
<dbReference type="InterPro" id="IPR014001">
    <property type="entry name" value="Helicase_ATP-bd"/>
</dbReference>
<keyword evidence="7" id="KW-0234">DNA repair</keyword>
<evidence type="ECO:0000256" key="1">
    <source>
        <dbReference type="ARBA" id="ARBA00022741"/>
    </source>
</evidence>
<dbReference type="InterPro" id="IPR033454">
    <property type="entry name" value="RecG_wedge"/>
</dbReference>
<dbReference type="Pfam" id="PF17191">
    <property type="entry name" value="RecG_wedge"/>
    <property type="match status" value="1"/>
</dbReference>
<dbReference type="PROSITE" id="PS51192">
    <property type="entry name" value="HELICASE_ATP_BIND_1"/>
    <property type="match status" value="1"/>
</dbReference>
<dbReference type="EMBL" id="LCNH01000007">
    <property type="protein sequence ID" value="KKU51112.1"/>
    <property type="molecule type" value="Genomic_DNA"/>
</dbReference>
<sequence>MIGLYDNVSVIPKVGPKYKAELKKLGLETVEDLVYYFPFRYTDYSHLKKVNDLRVGDVATAITTLEKINTVYTKSRKVLTKATFSDETGKINAVWFNQRYLQKMLQTGGNYSISGKIDLFSNKPVFVSPDTELADGNRLNTGRFVPVYSETAGVSSKWLRAKIFFALSHMPTIDEYMPTWLLKKHAFPGVAEALANIHFPTTAEAAQGARTRFAYEEVFFEMLKVQKRKHEWDDALQSAVLQVTAGTLKAFIKKLPFELTNDQKSAVTNIVADLTSTRPMNRLLEGDVGTGKTIVAVIAAYIANQSGFKTLCMAPTEILAKQHWDTFCEFLPNTALLTGATPKSDLSGYDNIIGTHALLFSKAFPQKVGLVVVDEQHRFGVAQRALLAKPDKTKHAPHLLTLTATPIPRTLALTLFGDLSVSTLITPPNKEKQVTTWVVDETKRAAAFDWIKNRNEQVFVVCPLIEASEHESLANVKSAQTEYKRLKEGVFKDVAVGLLHGRMKSDEKQSVLNDFKIKKLKILVSTPVIEVGVDIPEATIMVIESAERYGLASLHQLRGRVGRGEKQAYCLLFTSVQSRNSVSRLRHLEQEKSGLKLAEIDLKLRGKGDLYGIKQHGFERFKLADLEDLKLLEDANSDAQATFAKLADFPQLAQKVAKMYNGPVAEN</sequence>
<protein>
    <submittedName>
        <fullName evidence="10">ATP-dependent DNA helicase RecG</fullName>
    </submittedName>
</protein>
<evidence type="ECO:0000256" key="4">
    <source>
        <dbReference type="ARBA" id="ARBA00022806"/>
    </source>
</evidence>
<keyword evidence="3" id="KW-0378">Hydrolase</keyword>
<keyword evidence="6" id="KW-0238">DNA-binding</keyword>
<dbReference type="InterPro" id="IPR027417">
    <property type="entry name" value="P-loop_NTPase"/>
</dbReference>
<dbReference type="InterPro" id="IPR011545">
    <property type="entry name" value="DEAD/DEAH_box_helicase_dom"/>
</dbReference>
<dbReference type="PANTHER" id="PTHR47964">
    <property type="entry name" value="ATP-DEPENDENT DNA HELICASE HOMOLOG RECG, CHLOROPLASTIC"/>
    <property type="match status" value="1"/>
</dbReference>
<dbReference type="PATRIC" id="fig|1619122.3.peg.164"/>
<dbReference type="SMART" id="SM00490">
    <property type="entry name" value="HELICc"/>
    <property type="match status" value="1"/>
</dbReference>
<organism evidence="10 11">
    <name type="scientific">candidate division WWE3 bacterium GW2011_GWC1_47_10</name>
    <dbReference type="NCBI Taxonomy" id="1619122"/>
    <lineage>
        <taxon>Bacteria</taxon>
        <taxon>Katanobacteria</taxon>
    </lineage>
</organism>
<feature type="domain" description="Helicase ATP-binding" evidence="8">
    <location>
        <begin position="273"/>
        <end position="424"/>
    </location>
</feature>
<evidence type="ECO:0000256" key="6">
    <source>
        <dbReference type="ARBA" id="ARBA00023125"/>
    </source>
</evidence>